<comment type="caution">
    <text evidence="1">The sequence shown here is derived from an EMBL/GenBank/DDBJ whole genome shotgun (WGS) entry which is preliminary data.</text>
</comment>
<name>X0WZU6_9ZZZZ</name>
<dbReference type="AlphaFoldDB" id="X0WZU6"/>
<evidence type="ECO:0000313" key="1">
    <source>
        <dbReference type="EMBL" id="GAG29943.1"/>
    </source>
</evidence>
<gene>
    <name evidence="1" type="ORF">S01H1_66328</name>
</gene>
<protein>
    <submittedName>
        <fullName evidence="1">Uncharacterized protein</fullName>
    </submittedName>
</protein>
<accession>X0WZU6</accession>
<reference evidence="1" key="1">
    <citation type="journal article" date="2014" name="Front. Microbiol.">
        <title>High frequency of phylogenetically diverse reductive dehalogenase-homologous genes in deep subseafloor sedimentary metagenomes.</title>
        <authorList>
            <person name="Kawai M."/>
            <person name="Futagami T."/>
            <person name="Toyoda A."/>
            <person name="Takaki Y."/>
            <person name="Nishi S."/>
            <person name="Hori S."/>
            <person name="Arai W."/>
            <person name="Tsubouchi T."/>
            <person name="Morono Y."/>
            <person name="Uchiyama I."/>
            <person name="Ito T."/>
            <person name="Fujiyama A."/>
            <person name="Inagaki F."/>
            <person name="Takami H."/>
        </authorList>
    </citation>
    <scope>NUCLEOTIDE SEQUENCE</scope>
    <source>
        <strain evidence="1">Expedition CK06-06</strain>
    </source>
</reference>
<dbReference type="EMBL" id="BARS01043851">
    <property type="protein sequence ID" value="GAG29943.1"/>
    <property type="molecule type" value="Genomic_DNA"/>
</dbReference>
<feature type="non-terminal residue" evidence="1">
    <location>
        <position position="1"/>
    </location>
</feature>
<proteinExistence type="predicted"/>
<sequence length="133" mass="15119">LPEMQPGALNENDLVQDIIDEYNTPHIAPLRPQGIQPAGGADVFHHVQPNQPINNMPMVKPMQEDWQTYLMREGKFPLLVGILYFVISLEFVDEQLMKYIPKLFNNSCEITMSGVLFKAALLSVSILLIKHFL</sequence>
<organism evidence="1">
    <name type="scientific">marine sediment metagenome</name>
    <dbReference type="NCBI Taxonomy" id="412755"/>
    <lineage>
        <taxon>unclassified sequences</taxon>
        <taxon>metagenomes</taxon>
        <taxon>ecological metagenomes</taxon>
    </lineage>
</organism>